<evidence type="ECO:0000259" key="1">
    <source>
        <dbReference type="Pfam" id="PF14513"/>
    </source>
</evidence>
<name>A0A673KEJ7_9TELE</name>
<protein>
    <submittedName>
        <fullName evidence="2">Diacylglycerol kinase beta</fullName>
    </submittedName>
</protein>
<dbReference type="InterPro" id="IPR011992">
    <property type="entry name" value="EF-hand-dom_pair"/>
</dbReference>
<dbReference type="SUPFAM" id="SSF57889">
    <property type="entry name" value="Cysteine-rich domain"/>
    <property type="match status" value="1"/>
</dbReference>
<evidence type="ECO:0000313" key="2">
    <source>
        <dbReference type="Ensembl" id="ENSSRHP00000062881.1"/>
    </source>
</evidence>
<accession>A0A673KEJ7</accession>
<dbReference type="Pfam" id="PF14513">
    <property type="entry name" value="DAG_kinase_N"/>
    <property type="match status" value="1"/>
</dbReference>
<dbReference type="InterPro" id="IPR046349">
    <property type="entry name" value="C1-like_sf"/>
</dbReference>
<feature type="domain" description="Diacylglycerol kinase type I N-terminal" evidence="1">
    <location>
        <begin position="4"/>
        <end position="81"/>
    </location>
</feature>
<dbReference type="Gene3D" id="1.10.238.10">
    <property type="entry name" value="EF-hand"/>
    <property type="match status" value="2"/>
</dbReference>
<reference evidence="2" key="1">
    <citation type="submission" date="2025-08" db="UniProtKB">
        <authorList>
            <consortium name="Ensembl"/>
        </authorList>
    </citation>
    <scope>IDENTIFICATION</scope>
</reference>
<proteinExistence type="predicted"/>
<dbReference type="InterPro" id="IPR029477">
    <property type="entry name" value="DAG_kinase_typeI_N"/>
</dbReference>
<sequence length="203" mass="23330">MIFKKKLKDVLQEFHRDGILAKYNPEEKPEILNQKIDFEGFKLFMETFLENELADEFCQHLFLSFCNKDPKPSPSMTDKQRIMGLKLMKGSCTLANVTSPSKPLGTIQLKDMICYLSLLEAGRPEDKLEFMFRLYDADGNGFLDSKVRLHQSLQLKHFSKPAYCNLCLNMLIGLGKQGLCCSCKPRASFQLMKLERYSLSEHG</sequence>
<reference evidence="2" key="2">
    <citation type="submission" date="2025-09" db="UniProtKB">
        <authorList>
            <consortium name="Ensembl"/>
        </authorList>
    </citation>
    <scope>IDENTIFICATION</scope>
</reference>
<dbReference type="AlphaFoldDB" id="A0A673KEJ7"/>
<evidence type="ECO:0000313" key="3">
    <source>
        <dbReference type="Proteomes" id="UP000472270"/>
    </source>
</evidence>
<organism evidence="2 3">
    <name type="scientific">Sinocyclocheilus rhinocerous</name>
    <dbReference type="NCBI Taxonomy" id="307959"/>
    <lineage>
        <taxon>Eukaryota</taxon>
        <taxon>Metazoa</taxon>
        <taxon>Chordata</taxon>
        <taxon>Craniata</taxon>
        <taxon>Vertebrata</taxon>
        <taxon>Euteleostomi</taxon>
        <taxon>Actinopterygii</taxon>
        <taxon>Neopterygii</taxon>
        <taxon>Teleostei</taxon>
        <taxon>Ostariophysi</taxon>
        <taxon>Cypriniformes</taxon>
        <taxon>Cyprinidae</taxon>
        <taxon>Cyprininae</taxon>
        <taxon>Sinocyclocheilus</taxon>
    </lineage>
</organism>
<dbReference type="Gene3D" id="1.10.238.110">
    <property type="entry name" value="Diacylglycerol kinase alpha"/>
    <property type="match status" value="1"/>
</dbReference>
<keyword evidence="3" id="KW-1185">Reference proteome</keyword>
<dbReference type="Ensembl" id="ENSSRHT00000064626.1">
    <property type="protein sequence ID" value="ENSSRHP00000062881.1"/>
    <property type="gene ID" value="ENSSRHG00000031342.1"/>
</dbReference>
<dbReference type="InterPro" id="IPR038199">
    <property type="entry name" value="DGK_typeI_N_sf"/>
</dbReference>
<dbReference type="Proteomes" id="UP000472270">
    <property type="component" value="Unassembled WGS sequence"/>
</dbReference>
<dbReference type="SUPFAM" id="SSF47473">
    <property type="entry name" value="EF-hand"/>
    <property type="match status" value="1"/>
</dbReference>